<dbReference type="Pfam" id="PF14111">
    <property type="entry name" value="DUF4283"/>
    <property type="match status" value="1"/>
</dbReference>
<evidence type="ECO:0000259" key="1">
    <source>
        <dbReference type="Pfam" id="PF14111"/>
    </source>
</evidence>
<accession>A0AAV9KCM6</accession>
<reference evidence="2 3" key="1">
    <citation type="submission" date="2023-10" db="EMBL/GenBank/DDBJ databases">
        <title>Genome-Wide Identification Analysis in wild type Solanum Pinnatisectum Reveals Some Genes Defensing Phytophthora Infestans.</title>
        <authorList>
            <person name="Sun C."/>
        </authorList>
    </citation>
    <scope>NUCLEOTIDE SEQUENCE [LARGE SCALE GENOMIC DNA]</scope>
    <source>
        <strain evidence="2">LQN</strain>
        <tissue evidence="2">Leaf</tissue>
    </source>
</reference>
<dbReference type="PANTHER" id="PTHR31286:SF104">
    <property type="entry name" value="PEROXIDASE"/>
    <property type="match status" value="1"/>
</dbReference>
<sequence length="236" mass="27960">MENQDLSELRKCLPKQFDVKRNSNIGQLDFRHLLIRFDLYEDFVHVLSSSYGYFQFGGEEYLFRIFLWTSSFNPKDETPKAWVWISLPDLPTDLFARRSLLSIATAVGKPIAVVKATQDRTRPSTARVKIILDLLDKHPNRVRLQFQEKELGKIIEHYQRIVYDNLPLYFTHCKHQGHEEDECRLLLGKTLSQGDHLVDETGRDVLGFCPDFFTLFEFYFFLKEKTKHYQKCFYFS</sequence>
<evidence type="ECO:0000313" key="2">
    <source>
        <dbReference type="EMBL" id="KAK4710991.1"/>
    </source>
</evidence>
<name>A0AAV9KCM6_9SOLN</name>
<evidence type="ECO:0000313" key="3">
    <source>
        <dbReference type="Proteomes" id="UP001311915"/>
    </source>
</evidence>
<organism evidence="2 3">
    <name type="scientific">Solanum pinnatisectum</name>
    <name type="common">tansyleaf nightshade</name>
    <dbReference type="NCBI Taxonomy" id="50273"/>
    <lineage>
        <taxon>Eukaryota</taxon>
        <taxon>Viridiplantae</taxon>
        <taxon>Streptophyta</taxon>
        <taxon>Embryophyta</taxon>
        <taxon>Tracheophyta</taxon>
        <taxon>Spermatophyta</taxon>
        <taxon>Magnoliopsida</taxon>
        <taxon>eudicotyledons</taxon>
        <taxon>Gunneridae</taxon>
        <taxon>Pentapetalae</taxon>
        <taxon>asterids</taxon>
        <taxon>lamiids</taxon>
        <taxon>Solanales</taxon>
        <taxon>Solanaceae</taxon>
        <taxon>Solanoideae</taxon>
        <taxon>Solaneae</taxon>
        <taxon>Solanum</taxon>
    </lineage>
</organism>
<dbReference type="EMBL" id="JAWPEI010000011">
    <property type="protein sequence ID" value="KAK4710991.1"/>
    <property type="molecule type" value="Genomic_DNA"/>
</dbReference>
<protein>
    <recommendedName>
        <fullName evidence="1">DUF4283 domain-containing protein</fullName>
    </recommendedName>
</protein>
<dbReference type="Proteomes" id="UP001311915">
    <property type="component" value="Unassembled WGS sequence"/>
</dbReference>
<keyword evidence="3" id="KW-1185">Reference proteome</keyword>
<comment type="caution">
    <text evidence="2">The sequence shown here is derived from an EMBL/GenBank/DDBJ whole genome shotgun (WGS) entry which is preliminary data.</text>
</comment>
<dbReference type="InterPro" id="IPR040256">
    <property type="entry name" value="At4g02000-like"/>
</dbReference>
<gene>
    <name evidence="2" type="ORF">R3W88_005504</name>
</gene>
<dbReference type="AlphaFoldDB" id="A0AAV9KCM6"/>
<dbReference type="PANTHER" id="PTHR31286">
    <property type="entry name" value="GLYCINE-RICH CELL WALL STRUCTURAL PROTEIN 1.8-LIKE"/>
    <property type="match status" value="1"/>
</dbReference>
<feature type="domain" description="DUF4283" evidence="1">
    <location>
        <begin position="3"/>
        <end position="75"/>
    </location>
</feature>
<dbReference type="InterPro" id="IPR025558">
    <property type="entry name" value="DUF4283"/>
</dbReference>
<proteinExistence type="predicted"/>